<organism evidence="1 2">
    <name type="scientific">Megaselia scalaris</name>
    <name type="common">Humpbacked fly</name>
    <name type="synonym">Phora scalaris</name>
    <dbReference type="NCBI Taxonomy" id="36166"/>
    <lineage>
        <taxon>Eukaryota</taxon>
        <taxon>Metazoa</taxon>
        <taxon>Ecdysozoa</taxon>
        <taxon>Arthropoda</taxon>
        <taxon>Hexapoda</taxon>
        <taxon>Insecta</taxon>
        <taxon>Pterygota</taxon>
        <taxon>Neoptera</taxon>
        <taxon>Endopterygota</taxon>
        <taxon>Diptera</taxon>
        <taxon>Brachycera</taxon>
        <taxon>Muscomorpha</taxon>
        <taxon>Platypezoidea</taxon>
        <taxon>Phoridae</taxon>
        <taxon>Megaseliini</taxon>
        <taxon>Megaselia</taxon>
    </lineage>
</organism>
<evidence type="ECO:0000313" key="2">
    <source>
        <dbReference type="Proteomes" id="UP000015102"/>
    </source>
</evidence>
<dbReference type="EMBL" id="CAQQ02187054">
    <property type="status" value="NOT_ANNOTATED_CDS"/>
    <property type="molecule type" value="Genomic_DNA"/>
</dbReference>
<proteinExistence type="predicted"/>
<keyword evidence="2" id="KW-1185">Reference proteome</keyword>
<reference evidence="1" key="2">
    <citation type="submission" date="2015-06" db="UniProtKB">
        <authorList>
            <consortium name="EnsemblMetazoa"/>
        </authorList>
    </citation>
    <scope>IDENTIFICATION</scope>
</reference>
<dbReference type="EnsemblMetazoa" id="MESCA009503-RA">
    <property type="protein sequence ID" value="MESCA009503-PA"/>
    <property type="gene ID" value="MESCA009503"/>
</dbReference>
<reference evidence="2" key="1">
    <citation type="submission" date="2013-02" db="EMBL/GenBank/DDBJ databases">
        <authorList>
            <person name="Hughes D."/>
        </authorList>
    </citation>
    <scope>NUCLEOTIDE SEQUENCE</scope>
    <source>
        <strain>Durham</strain>
        <strain evidence="2">NC isolate 2 -- Noor lab</strain>
    </source>
</reference>
<dbReference type="HOGENOM" id="CLU_2963450_0_0_1"/>
<dbReference type="AlphaFoldDB" id="T1H037"/>
<sequence length="59" mass="6893">MEREEEVTNEPDGFNCTGTPKNWDYLIGGTRDHLEAVLLFARLLKNRQHKSKGHLFHKN</sequence>
<protein>
    <submittedName>
        <fullName evidence="1">Uncharacterized protein</fullName>
    </submittedName>
</protein>
<dbReference type="Proteomes" id="UP000015102">
    <property type="component" value="Unassembled WGS sequence"/>
</dbReference>
<name>T1H037_MEGSC</name>
<accession>T1H037</accession>
<evidence type="ECO:0000313" key="1">
    <source>
        <dbReference type="EnsemblMetazoa" id="MESCA009503-PA"/>
    </source>
</evidence>